<dbReference type="AlphaFoldDB" id="M1DHU6"/>
<reference evidence="2" key="2">
    <citation type="submission" date="2015-06" db="UniProtKB">
        <authorList>
            <consortium name="EnsemblPlants"/>
        </authorList>
    </citation>
    <scope>IDENTIFICATION</scope>
    <source>
        <strain evidence="2">DM1-3 516 R44</strain>
    </source>
</reference>
<feature type="region of interest" description="Disordered" evidence="1">
    <location>
        <begin position="1"/>
        <end position="31"/>
    </location>
</feature>
<dbReference type="Proteomes" id="UP000011115">
    <property type="component" value="Unassembled WGS sequence"/>
</dbReference>
<name>M1DHU6_SOLTU</name>
<accession>M1DHU6</accession>
<dbReference type="PaxDb" id="4113-PGSC0003DMT400089280"/>
<sequence length="238" mass="26303">MQSGRIKKNEGCNSKIPMKEGKDVEDHAQQAVSESIVNSSNFIDFIAMSLEKEEEGSCKRTAIQNERSEECSESKKEKEQGSFEKEPLEKQQQQGVFYHTLTEKNIVNLNKGIISENTKFKPLFNLCEVVIQNGTFEEHDGSKTTKDKDDSIKEKLSGQQQQDITGDLSNNPDHVLNDNDASPGSKLLTRDGNDGSYRVMQGIPRRILGMPGLAGFYEVCSSKKGETVFVSASSGAAT</sequence>
<feature type="compositionally biased region" description="Polar residues" evidence="1">
    <location>
        <begin position="157"/>
        <end position="172"/>
    </location>
</feature>
<protein>
    <submittedName>
        <fullName evidence="2">Uncharacterized protein</fullName>
    </submittedName>
</protein>
<reference evidence="3" key="1">
    <citation type="journal article" date="2011" name="Nature">
        <title>Genome sequence and analysis of the tuber crop potato.</title>
        <authorList>
            <consortium name="The Potato Genome Sequencing Consortium"/>
        </authorList>
    </citation>
    <scope>NUCLEOTIDE SEQUENCE [LARGE SCALE GENOMIC DNA]</scope>
    <source>
        <strain evidence="3">cv. DM1-3 516 R44</strain>
    </source>
</reference>
<dbReference type="InParanoid" id="M1DHU6"/>
<dbReference type="GO" id="GO:0032440">
    <property type="term" value="F:2-alkenal reductase [NAD(P)H] activity"/>
    <property type="evidence" value="ECO:0000318"/>
    <property type="project" value="GO_Central"/>
</dbReference>
<dbReference type="HOGENOM" id="CLU_075942_0_0_1"/>
<evidence type="ECO:0000313" key="2">
    <source>
        <dbReference type="EnsemblPlants" id="PGSC0003DMT400089280"/>
    </source>
</evidence>
<feature type="region of interest" description="Disordered" evidence="1">
    <location>
        <begin position="138"/>
        <end position="194"/>
    </location>
</feature>
<dbReference type="Gene3D" id="3.40.50.720">
    <property type="entry name" value="NAD(P)-binding Rossmann-like Domain"/>
    <property type="match status" value="1"/>
</dbReference>
<feature type="compositionally biased region" description="Basic and acidic residues" evidence="1">
    <location>
        <begin position="66"/>
        <end position="89"/>
    </location>
</feature>
<proteinExistence type="predicted"/>
<feature type="region of interest" description="Disordered" evidence="1">
    <location>
        <begin position="53"/>
        <end position="92"/>
    </location>
</feature>
<evidence type="ECO:0000313" key="3">
    <source>
        <dbReference type="Proteomes" id="UP000011115"/>
    </source>
</evidence>
<feature type="compositionally biased region" description="Basic and acidic residues" evidence="1">
    <location>
        <begin position="17"/>
        <end position="28"/>
    </location>
</feature>
<organism evidence="2 3">
    <name type="scientific">Solanum tuberosum</name>
    <name type="common">Potato</name>
    <dbReference type="NCBI Taxonomy" id="4113"/>
    <lineage>
        <taxon>Eukaryota</taxon>
        <taxon>Viridiplantae</taxon>
        <taxon>Streptophyta</taxon>
        <taxon>Embryophyta</taxon>
        <taxon>Tracheophyta</taxon>
        <taxon>Spermatophyta</taxon>
        <taxon>Magnoliopsida</taxon>
        <taxon>eudicotyledons</taxon>
        <taxon>Gunneridae</taxon>
        <taxon>Pentapetalae</taxon>
        <taxon>asterids</taxon>
        <taxon>lamiids</taxon>
        <taxon>Solanales</taxon>
        <taxon>Solanaceae</taxon>
        <taxon>Solanoideae</taxon>
        <taxon>Solaneae</taxon>
        <taxon>Solanum</taxon>
    </lineage>
</organism>
<dbReference type="Gramene" id="PGSC0003DMT400089280">
    <property type="protein sequence ID" value="PGSC0003DMT400089280"/>
    <property type="gene ID" value="PGSC0003DMG400038851"/>
</dbReference>
<feature type="compositionally biased region" description="Basic and acidic residues" evidence="1">
    <location>
        <begin position="138"/>
        <end position="156"/>
    </location>
</feature>
<dbReference type="EnsemblPlants" id="PGSC0003DMT400089280">
    <property type="protein sequence ID" value="PGSC0003DMT400089280"/>
    <property type="gene ID" value="PGSC0003DMG400038851"/>
</dbReference>
<evidence type="ECO:0000256" key="1">
    <source>
        <dbReference type="SAM" id="MobiDB-lite"/>
    </source>
</evidence>
<keyword evidence="3" id="KW-1185">Reference proteome</keyword>